<evidence type="ECO:0000259" key="1">
    <source>
        <dbReference type="Pfam" id="PF01345"/>
    </source>
</evidence>
<gene>
    <name evidence="3" type="ORF">CSW47_11580</name>
</gene>
<organism evidence="3 4">
    <name type="scientific">Thermus scotoductus</name>
    <dbReference type="NCBI Taxonomy" id="37636"/>
    <lineage>
        <taxon>Bacteria</taxon>
        <taxon>Thermotogati</taxon>
        <taxon>Deinococcota</taxon>
        <taxon>Deinococci</taxon>
        <taxon>Thermales</taxon>
        <taxon>Thermaceae</taxon>
        <taxon>Thermus</taxon>
    </lineage>
</organism>
<proteinExistence type="predicted"/>
<dbReference type="InterPro" id="IPR047589">
    <property type="entry name" value="DUF11_rpt"/>
</dbReference>
<feature type="domain" description="DUF7933" evidence="2">
    <location>
        <begin position="529"/>
        <end position="654"/>
    </location>
</feature>
<protein>
    <submittedName>
        <fullName evidence="3">Uncharacterized protein</fullName>
    </submittedName>
</protein>
<sequence>MKGLILKALFPWRESSKALFPWRGSIGLLLVLTAAQAQVVTPFSQRHQVNDRGNILLIGNTLMCASLGSSCNTSQMNSTNAHNAQSMIFINADSAAPTWPTGKGGSSAATLQLPAGAQVLFAGLYWGARANPNDATRNTIFVKPPGSNSYRSVTGSLLGTITTQGTRTARPYSAFADLTSLVQASGSGTYWVGGITAATGNDGLGFYAGWSLVVVYRDPGEPLRHLVVYDGLATVSSGNNVTITPSGFLTPAVGAVQASLGAVAFEGDAGILGDQLILNGTALSDAQNPNDNFFNSSISRLGNRIPSKIPDYLNQMAVDVDLVDATGRIPNGATSATVQFTSSQDGYFPTVLTFAVDLYAPDLTTTFSKTVQDVNGGSVVVGDVLEYTISFTNTGGDGATNVVLRDPIPAHTAYVPGSLQVVTNASGAPTGSFTDTSGDDIAEYSASCPEVSGAPCVRFRLGAGANASNGGSVPPTQGASVRFRVQVQPSAAGQTIVNTASVSYNSQTLGTSFNQTASASVSTGVPTPPSLSKDFAPSAIPPNGASTLTLTLSNPNPTPATLTANLVDSLPAGLVVASPASASTTCPGGSVSATPGGTRITLSSGAQIPAGGACTVTVQVTGSTPGSYTNTLPQGALKTNLGENQNPATATLTVEGYTLSGSLYHDLEPDGLKGPSEDWSTGTTLYVNLVQGGSVVASATVNPGTGAFSFQGVPPGSYSLVVATSPGSTAPQAPSGWRFINPGNGERQIGVTGHLQGLDFGLFHGGVVQGQVFWDDGFQGGNPNNALQDGGELGVG</sequence>
<dbReference type="Pfam" id="PF01345">
    <property type="entry name" value="DUF11"/>
    <property type="match status" value="1"/>
</dbReference>
<evidence type="ECO:0000313" key="3">
    <source>
        <dbReference type="EMBL" id="RTH02000.1"/>
    </source>
</evidence>
<dbReference type="InterPro" id="IPR013783">
    <property type="entry name" value="Ig-like_fold"/>
</dbReference>
<dbReference type="Pfam" id="PF25564">
    <property type="entry name" value="DUF7933"/>
    <property type="match status" value="1"/>
</dbReference>
<dbReference type="PANTHER" id="PTHR34819">
    <property type="entry name" value="LARGE CYSTEINE-RICH PERIPLASMIC PROTEIN OMCB"/>
    <property type="match status" value="1"/>
</dbReference>
<feature type="non-terminal residue" evidence="3">
    <location>
        <position position="796"/>
    </location>
</feature>
<dbReference type="Gene3D" id="2.60.40.740">
    <property type="match status" value="1"/>
</dbReference>
<reference evidence="3 4" key="1">
    <citation type="journal article" date="2019" name="Extremophiles">
        <title>Biogeography of thermophiles and predominance of Thermus scotoductus in domestic water heaters.</title>
        <authorList>
            <person name="Wilpiszeski R.L."/>
            <person name="Zhang Z."/>
            <person name="House C.H."/>
        </authorList>
    </citation>
    <scope>NUCLEOTIDE SEQUENCE [LARGE SCALE GENOMIC DNA]</scope>
    <source>
        <strain evidence="3 4">34_S34</strain>
    </source>
</reference>
<dbReference type="EMBL" id="PELP01000399">
    <property type="protein sequence ID" value="RTH02000.1"/>
    <property type="molecule type" value="Genomic_DNA"/>
</dbReference>
<dbReference type="RefSeq" id="WP_126200811.1">
    <property type="nucleotide sequence ID" value="NZ_PELP01000399.1"/>
</dbReference>
<dbReference type="NCBIfam" id="TIGR01451">
    <property type="entry name" value="B_ant_repeat"/>
    <property type="match status" value="1"/>
</dbReference>
<accession>A0A430R3M6</accession>
<dbReference type="Gene3D" id="2.60.40.10">
    <property type="entry name" value="Immunoglobulins"/>
    <property type="match status" value="1"/>
</dbReference>
<dbReference type="AlphaFoldDB" id="A0A430R3M6"/>
<dbReference type="InterPro" id="IPR051172">
    <property type="entry name" value="Chlamydia_OmcB"/>
</dbReference>
<name>A0A430R3M6_THESC</name>
<dbReference type="Proteomes" id="UP000286734">
    <property type="component" value="Unassembled WGS sequence"/>
</dbReference>
<comment type="caution">
    <text evidence="3">The sequence shown here is derived from an EMBL/GenBank/DDBJ whole genome shotgun (WGS) entry which is preliminary data.</text>
</comment>
<dbReference type="PANTHER" id="PTHR34819:SF3">
    <property type="entry name" value="CELL SURFACE PROTEIN"/>
    <property type="match status" value="1"/>
</dbReference>
<evidence type="ECO:0000313" key="4">
    <source>
        <dbReference type="Proteomes" id="UP000286734"/>
    </source>
</evidence>
<dbReference type="InterPro" id="IPR057693">
    <property type="entry name" value="DUF7933"/>
</dbReference>
<dbReference type="InterPro" id="IPR001434">
    <property type="entry name" value="OmcB-like_DUF11"/>
</dbReference>
<feature type="domain" description="DUF11" evidence="1">
    <location>
        <begin position="372"/>
        <end position="520"/>
    </location>
</feature>
<evidence type="ECO:0000259" key="2">
    <source>
        <dbReference type="Pfam" id="PF25564"/>
    </source>
</evidence>
<dbReference type="SUPFAM" id="SSF117074">
    <property type="entry name" value="Hypothetical protein PA1324"/>
    <property type="match status" value="1"/>
</dbReference>